<evidence type="ECO:0000256" key="1">
    <source>
        <dbReference type="SAM" id="MobiDB-lite"/>
    </source>
</evidence>
<name>A0A9P6WN46_9ASCO</name>
<comment type="caution">
    <text evidence="2">The sequence shown here is derived from an EMBL/GenBank/DDBJ whole genome shotgun (WGS) entry which is preliminary data.</text>
</comment>
<accession>A0A9P6WN46</accession>
<sequence length="271" mass="31809">MFTLYSHEGYFDFQLKIDADAKYEIDYFDSIPSFISVDFNDTLDYMEGNWIVDWDEALKDDEEDENEKKNNGEFEYDEYVGIAELFAYSVEYYQEFLAKKSFNEDILSLITKSKKIDLLLITSALVKNINWNIETCYDYINNYISNISKEVVCMSIHKPITYNKTHKLGNHPASDYCYGCHDNCKVEWLDGFDLYEENLVEERYLDDVYTSECSDSETVSLVFVDIKTEKSIVTNNNTQPETKAKTKKTKKAKKHSKKNFRHSQCSKKSHK</sequence>
<dbReference type="AlphaFoldDB" id="A0A9P6WN46"/>
<dbReference type="Proteomes" id="UP000697127">
    <property type="component" value="Unassembled WGS sequence"/>
</dbReference>
<feature type="region of interest" description="Disordered" evidence="1">
    <location>
        <begin position="235"/>
        <end position="271"/>
    </location>
</feature>
<organism evidence="2 3">
    <name type="scientific">Pichia californica</name>
    <dbReference type="NCBI Taxonomy" id="460514"/>
    <lineage>
        <taxon>Eukaryota</taxon>
        <taxon>Fungi</taxon>
        <taxon>Dikarya</taxon>
        <taxon>Ascomycota</taxon>
        <taxon>Saccharomycotina</taxon>
        <taxon>Pichiomycetes</taxon>
        <taxon>Pichiales</taxon>
        <taxon>Pichiaceae</taxon>
        <taxon>Pichia</taxon>
    </lineage>
</organism>
<dbReference type="EMBL" id="PUHW01000105">
    <property type="protein sequence ID" value="KAG0689038.1"/>
    <property type="molecule type" value="Genomic_DNA"/>
</dbReference>
<reference evidence="2" key="1">
    <citation type="submission" date="2020-11" db="EMBL/GenBank/DDBJ databases">
        <title>Kefir isolates.</title>
        <authorList>
            <person name="Marcisauskas S."/>
            <person name="Kim Y."/>
            <person name="Blasche S."/>
        </authorList>
    </citation>
    <scope>NUCLEOTIDE SEQUENCE</scope>
    <source>
        <strain evidence="2">Olga-1</strain>
    </source>
</reference>
<protein>
    <submittedName>
        <fullName evidence="2">Uncharacterized protein</fullName>
    </submittedName>
</protein>
<evidence type="ECO:0000313" key="3">
    <source>
        <dbReference type="Proteomes" id="UP000697127"/>
    </source>
</evidence>
<evidence type="ECO:0000313" key="2">
    <source>
        <dbReference type="EMBL" id="KAG0689038.1"/>
    </source>
</evidence>
<gene>
    <name evidence="2" type="ORF">C6P40_000210</name>
</gene>
<feature type="compositionally biased region" description="Basic residues" evidence="1">
    <location>
        <begin position="245"/>
        <end position="271"/>
    </location>
</feature>
<proteinExistence type="predicted"/>
<keyword evidence="3" id="KW-1185">Reference proteome</keyword>